<dbReference type="RefSeq" id="WP_147645356.1">
    <property type="nucleotide sequence ID" value="NZ_CABKVG010000008.1"/>
</dbReference>
<organism evidence="2 3">
    <name type="scientific">Vitreoscilla massiliensis</name>
    <dbReference type="NCBI Taxonomy" id="1689272"/>
    <lineage>
        <taxon>Bacteria</taxon>
        <taxon>Pseudomonadati</taxon>
        <taxon>Pseudomonadota</taxon>
        <taxon>Betaproteobacteria</taxon>
        <taxon>Neisseriales</taxon>
        <taxon>Neisseriaceae</taxon>
        <taxon>Vitreoscilla</taxon>
    </lineage>
</organism>
<name>A0ABY4E4W2_9NEIS</name>
<evidence type="ECO:0000313" key="3">
    <source>
        <dbReference type="Proteomes" id="UP000832011"/>
    </source>
</evidence>
<evidence type="ECO:0000256" key="1">
    <source>
        <dbReference type="SAM" id="SignalP"/>
    </source>
</evidence>
<feature type="signal peptide" evidence="1">
    <location>
        <begin position="1"/>
        <end position="23"/>
    </location>
</feature>
<evidence type="ECO:0000313" key="2">
    <source>
        <dbReference type="EMBL" id="UOO90425.1"/>
    </source>
</evidence>
<gene>
    <name evidence="2" type="ORF">LVJ82_05455</name>
</gene>
<dbReference type="EMBL" id="CP091511">
    <property type="protein sequence ID" value="UOO90425.1"/>
    <property type="molecule type" value="Genomic_DNA"/>
</dbReference>
<reference evidence="2 3" key="1">
    <citation type="journal article" date="2022" name="Res Sq">
        <title>Evolution of multicellular longitudinally dividing oral cavity symbionts (Neisseriaceae).</title>
        <authorList>
            <person name="Nyongesa S."/>
            <person name="Weber P."/>
            <person name="Bernet E."/>
            <person name="Pullido F."/>
            <person name="Nieckarz M."/>
            <person name="Delaby M."/>
            <person name="Nieves C."/>
            <person name="Viehboeck T."/>
            <person name="Krause N."/>
            <person name="Rivera-Millot A."/>
            <person name="Nakamura A."/>
            <person name="Vischer N."/>
            <person name="VanNieuwenhze M."/>
            <person name="Brun Y."/>
            <person name="Cava F."/>
            <person name="Bulgheresi S."/>
            <person name="Veyrier F."/>
        </authorList>
    </citation>
    <scope>NUCLEOTIDE SEQUENCE [LARGE SCALE GENOMIC DNA]</scope>
    <source>
        <strain evidence="2 3">SN4</strain>
    </source>
</reference>
<dbReference type="Proteomes" id="UP000832011">
    <property type="component" value="Chromosome"/>
</dbReference>
<feature type="chain" id="PRO_5047114992" evidence="1">
    <location>
        <begin position="24"/>
        <end position="127"/>
    </location>
</feature>
<proteinExistence type="predicted"/>
<protein>
    <submittedName>
        <fullName evidence="2">Uncharacterized protein</fullName>
    </submittedName>
</protein>
<keyword evidence="3" id="KW-1185">Reference proteome</keyword>
<sequence length="127" mass="14518">MVRSHALTALFTLLLGVSNLAHADDDQGTDIIAYPSYAEFKQHYQMELDAWYNSSEQIAQAPTVLNRHWQCVHVQAMVKTLSQHPFYAQEFQQDMGADMATTLALWQRTETTMHAECARVKQQFDAL</sequence>
<accession>A0ABY4E4W2</accession>
<keyword evidence="1" id="KW-0732">Signal</keyword>